<accession>A0A0F9CSC6</accession>
<dbReference type="AlphaFoldDB" id="A0A0F9CSC6"/>
<protein>
    <submittedName>
        <fullName evidence="1">Uncharacterized protein</fullName>
    </submittedName>
</protein>
<reference evidence="1" key="1">
    <citation type="journal article" date="2015" name="Nature">
        <title>Complex archaea that bridge the gap between prokaryotes and eukaryotes.</title>
        <authorList>
            <person name="Spang A."/>
            <person name="Saw J.H."/>
            <person name="Jorgensen S.L."/>
            <person name="Zaremba-Niedzwiedzka K."/>
            <person name="Martijn J."/>
            <person name="Lind A.E."/>
            <person name="van Eijk R."/>
            <person name="Schleper C."/>
            <person name="Guy L."/>
            <person name="Ettema T.J."/>
        </authorList>
    </citation>
    <scope>NUCLEOTIDE SEQUENCE</scope>
</reference>
<proteinExistence type="predicted"/>
<name>A0A0F9CSC6_9ZZZZ</name>
<evidence type="ECO:0000313" key="1">
    <source>
        <dbReference type="EMBL" id="KKL52109.1"/>
    </source>
</evidence>
<organism evidence="1">
    <name type="scientific">marine sediment metagenome</name>
    <dbReference type="NCBI Taxonomy" id="412755"/>
    <lineage>
        <taxon>unclassified sequences</taxon>
        <taxon>metagenomes</taxon>
        <taxon>ecological metagenomes</taxon>
    </lineage>
</organism>
<dbReference type="EMBL" id="LAZR01032007">
    <property type="protein sequence ID" value="KKL52109.1"/>
    <property type="molecule type" value="Genomic_DNA"/>
</dbReference>
<comment type="caution">
    <text evidence="1">The sequence shown here is derived from an EMBL/GenBank/DDBJ whole genome shotgun (WGS) entry which is preliminary data.</text>
</comment>
<gene>
    <name evidence="1" type="ORF">LCGC14_2288750</name>
</gene>
<feature type="non-terminal residue" evidence="1">
    <location>
        <position position="76"/>
    </location>
</feature>
<sequence>MARQEAEGIKFVSVNMKEYFVTEKSLENMETNMAKQKIEVDIVTTTKIQAIISGKKRTLRMWRLPIPVPIIMRKHL</sequence>